<keyword evidence="5" id="KW-1185">Reference proteome</keyword>
<dbReference type="InterPro" id="IPR050248">
    <property type="entry name" value="Polysacc_deacetylase_ArnD"/>
</dbReference>
<dbReference type="PANTHER" id="PTHR10587">
    <property type="entry name" value="GLYCOSYL TRANSFERASE-RELATED"/>
    <property type="match status" value="1"/>
</dbReference>
<sequence length="309" mass="32601">MRDALRLAATVAAALLLAACGVRSAPGSGKAAPGPSGSPAQGTGSSAPAPAPVAPSGNPPGQATAPAAPVGQAPAGTAPPGPTRPAGPSEETIHWYVPSIGAPLRSDDPRAKGKKVVMLTFDDGPKPETTPLILDVLKRENVKALFFVTGYGAKNEDLLRRIHEEGHRIGTHTVNHTLLTRLQGRDAIRAEIEPVNQVVERVTGQRVRYFRPPNGMYNADVLAVVKELGLELINWSHGSQDWVLANTRKDPAEVVRYVLAEKPPAPGATVLHPGAVILMHDTLPWTAQALPDIIAGLRERGYAFVLLDP</sequence>
<feature type="signal peptide" evidence="2">
    <location>
        <begin position="1"/>
        <end position="24"/>
    </location>
</feature>
<dbReference type="InterPro" id="IPR002509">
    <property type="entry name" value="NODB_dom"/>
</dbReference>
<feature type="compositionally biased region" description="Low complexity" evidence="1">
    <location>
        <begin position="24"/>
        <end position="76"/>
    </location>
</feature>
<protein>
    <recommendedName>
        <fullName evidence="3">NodB homology domain-containing protein</fullName>
    </recommendedName>
</protein>
<dbReference type="Proteomes" id="UP001163687">
    <property type="component" value="Chromosome"/>
</dbReference>
<gene>
    <name evidence="4" type="ORF">caldi_27650</name>
</gene>
<evidence type="ECO:0000313" key="5">
    <source>
        <dbReference type="Proteomes" id="UP001163687"/>
    </source>
</evidence>
<dbReference type="PROSITE" id="PS51257">
    <property type="entry name" value="PROKAR_LIPOPROTEIN"/>
    <property type="match status" value="1"/>
</dbReference>
<dbReference type="CDD" id="cd10917">
    <property type="entry name" value="CE4_NodB_like_6s_7s"/>
    <property type="match status" value="1"/>
</dbReference>
<dbReference type="KEGG" id="cmic:caldi_27650"/>
<dbReference type="SUPFAM" id="SSF88713">
    <property type="entry name" value="Glycoside hydrolase/deacetylase"/>
    <property type="match status" value="1"/>
</dbReference>
<evidence type="ECO:0000256" key="2">
    <source>
        <dbReference type="SAM" id="SignalP"/>
    </source>
</evidence>
<dbReference type="InterPro" id="IPR011330">
    <property type="entry name" value="Glyco_hydro/deAcase_b/a-brl"/>
</dbReference>
<dbReference type="GO" id="GO:0005975">
    <property type="term" value="P:carbohydrate metabolic process"/>
    <property type="evidence" value="ECO:0007669"/>
    <property type="project" value="InterPro"/>
</dbReference>
<dbReference type="RefSeq" id="WP_264842309.1">
    <property type="nucleotide sequence ID" value="NZ_AP025628.1"/>
</dbReference>
<name>A0AA35CPX4_9FIRM</name>
<feature type="region of interest" description="Disordered" evidence="1">
    <location>
        <begin position="24"/>
        <end position="91"/>
    </location>
</feature>
<reference evidence="4" key="1">
    <citation type="submission" date="2022-03" db="EMBL/GenBank/DDBJ databases">
        <title>Complete genome sequence of Caldinitratiruptor microaerophilus.</title>
        <authorList>
            <person name="Mukaiyama R."/>
            <person name="Nishiyama T."/>
            <person name="Ueda K."/>
        </authorList>
    </citation>
    <scope>NUCLEOTIDE SEQUENCE</scope>
    <source>
        <strain evidence="4">JCM 16183</strain>
    </source>
</reference>
<evidence type="ECO:0000313" key="4">
    <source>
        <dbReference type="EMBL" id="BDG61675.1"/>
    </source>
</evidence>
<evidence type="ECO:0000259" key="3">
    <source>
        <dbReference type="PROSITE" id="PS51677"/>
    </source>
</evidence>
<dbReference type="Pfam" id="PF01522">
    <property type="entry name" value="Polysacc_deac_1"/>
    <property type="match status" value="1"/>
</dbReference>
<feature type="domain" description="NodB homology" evidence="3">
    <location>
        <begin position="115"/>
        <end position="305"/>
    </location>
</feature>
<evidence type="ECO:0000256" key="1">
    <source>
        <dbReference type="SAM" id="MobiDB-lite"/>
    </source>
</evidence>
<accession>A0AA35CPX4</accession>
<dbReference type="GO" id="GO:0016810">
    <property type="term" value="F:hydrolase activity, acting on carbon-nitrogen (but not peptide) bonds"/>
    <property type="evidence" value="ECO:0007669"/>
    <property type="project" value="InterPro"/>
</dbReference>
<dbReference type="AlphaFoldDB" id="A0AA35CPX4"/>
<feature type="chain" id="PRO_5041225483" description="NodB homology domain-containing protein" evidence="2">
    <location>
        <begin position="25"/>
        <end position="309"/>
    </location>
</feature>
<proteinExistence type="predicted"/>
<dbReference type="Gene3D" id="3.20.20.370">
    <property type="entry name" value="Glycoside hydrolase/deacetylase"/>
    <property type="match status" value="1"/>
</dbReference>
<dbReference type="EMBL" id="AP025628">
    <property type="protein sequence ID" value="BDG61675.1"/>
    <property type="molecule type" value="Genomic_DNA"/>
</dbReference>
<dbReference type="PROSITE" id="PS51677">
    <property type="entry name" value="NODB"/>
    <property type="match status" value="1"/>
</dbReference>
<organism evidence="4 5">
    <name type="scientific">Caldinitratiruptor microaerophilus</name>
    <dbReference type="NCBI Taxonomy" id="671077"/>
    <lineage>
        <taxon>Bacteria</taxon>
        <taxon>Bacillati</taxon>
        <taxon>Bacillota</taxon>
        <taxon>Clostridia</taxon>
        <taxon>Eubacteriales</taxon>
        <taxon>Symbiobacteriaceae</taxon>
        <taxon>Caldinitratiruptor</taxon>
    </lineage>
</organism>
<keyword evidence="2" id="KW-0732">Signal</keyword>